<organism evidence="6 7">
    <name type="scientific">Tetranychus urticae</name>
    <name type="common">Two-spotted spider mite</name>
    <dbReference type="NCBI Taxonomy" id="32264"/>
    <lineage>
        <taxon>Eukaryota</taxon>
        <taxon>Metazoa</taxon>
        <taxon>Ecdysozoa</taxon>
        <taxon>Arthropoda</taxon>
        <taxon>Chelicerata</taxon>
        <taxon>Arachnida</taxon>
        <taxon>Acari</taxon>
        <taxon>Acariformes</taxon>
        <taxon>Trombidiformes</taxon>
        <taxon>Prostigmata</taxon>
        <taxon>Eleutherengona</taxon>
        <taxon>Raphignathae</taxon>
        <taxon>Tetranychoidea</taxon>
        <taxon>Tetranychidae</taxon>
        <taxon>Tetranychus</taxon>
    </lineage>
</organism>
<dbReference type="InterPro" id="IPR025660">
    <property type="entry name" value="Pept_his_AS"/>
</dbReference>
<evidence type="ECO:0000259" key="4">
    <source>
        <dbReference type="SMART" id="SM00645"/>
    </source>
</evidence>
<name>T1JWM9_TETUR</name>
<dbReference type="GO" id="GO:0008234">
    <property type="term" value="F:cysteine-type peptidase activity"/>
    <property type="evidence" value="ECO:0007669"/>
    <property type="project" value="InterPro"/>
</dbReference>
<dbReference type="InterPro" id="IPR000668">
    <property type="entry name" value="Peptidase_C1A_C"/>
</dbReference>
<dbReference type="PROSITE" id="PS00639">
    <property type="entry name" value="THIOL_PROTEASE_HIS"/>
    <property type="match status" value="1"/>
</dbReference>
<dbReference type="InterPro" id="IPR025661">
    <property type="entry name" value="Pept_asp_AS"/>
</dbReference>
<feature type="signal peptide" evidence="3">
    <location>
        <begin position="1"/>
        <end position="17"/>
    </location>
</feature>
<dbReference type="EnsemblMetazoa" id="tetur02g08840.1">
    <property type="protein sequence ID" value="tetur02g08840.1"/>
    <property type="gene ID" value="tetur02g08840"/>
</dbReference>
<dbReference type="InterPro" id="IPR013128">
    <property type="entry name" value="Peptidase_C1A"/>
</dbReference>
<evidence type="ECO:0000256" key="3">
    <source>
        <dbReference type="SAM" id="SignalP"/>
    </source>
</evidence>
<dbReference type="Pfam" id="PF08246">
    <property type="entry name" value="Inhibitor_I29"/>
    <property type="match status" value="1"/>
</dbReference>
<evidence type="ECO:0000256" key="2">
    <source>
        <dbReference type="ARBA" id="ARBA00023157"/>
    </source>
</evidence>
<proteinExistence type="inferred from homology"/>
<protein>
    <submittedName>
        <fullName evidence="6">Uncharacterized protein</fullName>
    </submittedName>
</protein>
<evidence type="ECO:0000256" key="1">
    <source>
        <dbReference type="ARBA" id="ARBA00008455"/>
    </source>
</evidence>
<evidence type="ECO:0000313" key="7">
    <source>
        <dbReference type="Proteomes" id="UP000015104"/>
    </source>
</evidence>
<dbReference type="PROSITE" id="PS00640">
    <property type="entry name" value="THIOL_PROTEASE_ASN"/>
    <property type="match status" value="1"/>
</dbReference>
<keyword evidence="3" id="KW-0732">Signal</keyword>
<feature type="domain" description="Peptidase C1A papain C-terminal" evidence="4">
    <location>
        <begin position="114"/>
        <end position="319"/>
    </location>
</feature>
<dbReference type="AlphaFoldDB" id="T1JWM9"/>
<dbReference type="Proteomes" id="UP000015104">
    <property type="component" value="Unassembled WGS sequence"/>
</dbReference>
<feature type="domain" description="Cathepsin propeptide inhibitor" evidence="5">
    <location>
        <begin position="26"/>
        <end position="86"/>
    </location>
</feature>
<dbReference type="PRINTS" id="PR00705">
    <property type="entry name" value="PAPAIN"/>
</dbReference>
<dbReference type="InterPro" id="IPR038765">
    <property type="entry name" value="Papain-like_cys_pep_sf"/>
</dbReference>
<dbReference type="EMBL" id="CAEY01000813">
    <property type="status" value="NOT_ANNOTATED_CDS"/>
    <property type="molecule type" value="Genomic_DNA"/>
</dbReference>
<comment type="similarity">
    <text evidence="1">Belongs to the peptidase C1 family.</text>
</comment>
<keyword evidence="2" id="KW-1015">Disulfide bond</keyword>
<dbReference type="Gene3D" id="3.90.70.10">
    <property type="entry name" value="Cysteine proteinases"/>
    <property type="match status" value="1"/>
</dbReference>
<accession>T1JWM9</accession>
<dbReference type="SMART" id="SM00848">
    <property type="entry name" value="Inhibitor_I29"/>
    <property type="match status" value="1"/>
</dbReference>
<dbReference type="SMART" id="SM00645">
    <property type="entry name" value="Pept_C1"/>
    <property type="match status" value="1"/>
</dbReference>
<dbReference type="HOGENOM" id="CLU_012184_1_2_1"/>
<reference evidence="7" key="1">
    <citation type="submission" date="2011-08" db="EMBL/GenBank/DDBJ databases">
        <authorList>
            <person name="Rombauts S."/>
        </authorList>
    </citation>
    <scope>NUCLEOTIDE SEQUENCE</scope>
    <source>
        <strain evidence="7">London</strain>
    </source>
</reference>
<dbReference type="InterPro" id="IPR013201">
    <property type="entry name" value="Prot_inhib_I29"/>
</dbReference>
<sequence>MLLISFLVATLFTLSTSKSLSLESEWASFKKNYDKTYSNPEEELYRQTIFHKNLELIEQHNEKATQGIHTYRLGITKFSDLTHDEMKSTGLIIDQEPSSVNAMHAKATKSKGKLPKSVDWRSKGILTKVKDQGICPACWAFATVAAIEAAYAQKNGKVVKLSEQNLIDCSEGAKGCKPYSVGMAYKYAQAKGIDAAKCYPYVSRKDTTEKSCRFNETCSEVKISKYAYIKAHNEEALEAAVSKQVVSATLDAEIQDFYLYNKEVVSHAVALVGYGTENGTPYWIFKNSWGEKWGEKGYGRLLRGNNTCGIVASVSFFPML</sequence>
<dbReference type="GO" id="GO:0006508">
    <property type="term" value="P:proteolysis"/>
    <property type="evidence" value="ECO:0007669"/>
    <property type="project" value="InterPro"/>
</dbReference>
<reference evidence="6" key="2">
    <citation type="submission" date="2015-06" db="UniProtKB">
        <authorList>
            <consortium name="EnsemblMetazoa"/>
        </authorList>
    </citation>
    <scope>IDENTIFICATION</scope>
</reference>
<feature type="chain" id="PRO_5018630428" evidence="3">
    <location>
        <begin position="18"/>
        <end position="320"/>
    </location>
</feature>
<dbReference type="InterPro" id="IPR039417">
    <property type="entry name" value="Peptidase_C1A_papain-like"/>
</dbReference>
<keyword evidence="7" id="KW-1185">Reference proteome</keyword>
<dbReference type="FunFam" id="3.90.70.10:FF:000332">
    <property type="entry name" value="Cathepsin L1"/>
    <property type="match status" value="1"/>
</dbReference>
<dbReference type="SUPFAM" id="SSF54001">
    <property type="entry name" value="Cysteine proteinases"/>
    <property type="match status" value="1"/>
</dbReference>
<dbReference type="eggNOG" id="KOG1543">
    <property type="taxonomic scope" value="Eukaryota"/>
</dbReference>
<dbReference type="CDD" id="cd02248">
    <property type="entry name" value="Peptidase_C1A"/>
    <property type="match status" value="1"/>
</dbReference>
<evidence type="ECO:0000259" key="5">
    <source>
        <dbReference type="SMART" id="SM00848"/>
    </source>
</evidence>
<dbReference type="PANTHER" id="PTHR12411">
    <property type="entry name" value="CYSTEINE PROTEASE FAMILY C1-RELATED"/>
    <property type="match status" value="1"/>
</dbReference>
<evidence type="ECO:0000313" key="6">
    <source>
        <dbReference type="EnsemblMetazoa" id="tetur02g08840.1"/>
    </source>
</evidence>
<dbReference type="Pfam" id="PF00112">
    <property type="entry name" value="Peptidase_C1"/>
    <property type="match status" value="1"/>
</dbReference>